<dbReference type="SUPFAM" id="SSF51735">
    <property type="entry name" value="NAD(P)-binding Rossmann-fold domains"/>
    <property type="match status" value="1"/>
</dbReference>
<comment type="similarity">
    <text evidence="1">Belongs to the short-chain dehydrogenases/reductases (SDR) family.</text>
</comment>
<accession>U3AI02</accession>
<dbReference type="CDD" id="cd05233">
    <property type="entry name" value="SDR_c"/>
    <property type="match status" value="1"/>
</dbReference>
<dbReference type="Gene3D" id="3.40.50.720">
    <property type="entry name" value="NAD(P)-binding Rossmann-like Domain"/>
    <property type="match status" value="1"/>
</dbReference>
<evidence type="ECO:0000313" key="3">
    <source>
        <dbReference type="EMBL" id="GAD57304.1"/>
    </source>
</evidence>
<dbReference type="Proteomes" id="UP000016566">
    <property type="component" value="Unassembled WGS sequence"/>
</dbReference>
<protein>
    <submittedName>
        <fullName evidence="3">Short chain oxidoreductase</fullName>
    </submittedName>
</protein>
<dbReference type="AlphaFoldDB" id="U3AI02"/>
<name>U3AI02_9RHOB</name>
<dbReference type="PANTHER" id="PTHR44196">
    <property type="entry name" value="DEHYDROGENASE/REDUCTASE SDR FAMILY MEMBER 7B"/>
    <property type="match status" value="1"/>
</dbReference>
<sequence>MMAGKGLAVVTGGSSGIGYQLARIAVEEGYSLVLCAHGDDLDKAAGQLRRLGGEVDAVRADLSTRHGVEALWSHLQGREIELFFANAGLALGDPFIEQKWEDVADRIDLNVKQTTSMIHKVGRVMRAQGRGRILVTGSIAGQVPGPHNAVYNATKAYVNGLAWALSDEFKETGVTITCLMPGPTDTPIYDKGLEDTALHDMPKVDPDKVAREGWDAMMAGKVDVVPDPASRLVSLFSGVTPKAIGNRLNEMMAKRRD</sequence>
<gene>
    <name evidence="3" type="ORF">MBELCI_3356</name>
</gene>
<comment type="caution">
    <text evidence="3">The sequence shown here is derived from an EMBL/GenBank/DDBJ whole genome shotgun (WGS) entry which is preliminary data.</text>
</comment>
<evidence type="ECO:0000256" key="1">
    <source>
        <dbReference type="ARBA" id="ARBA00006484"/>
    </source>
</evidence>
<dbReference type="GO" id="GO:0016491">
    <property type="term" value="F:oxidoreductase activity"/>
    <property type="evidence" value="ECO:0007669"/>
    <property type="project" value="UniProtKB-KW"/>
</dbReference>
<evidence type="ECO:0000313" key="4">
    <source>
        <dbReference type="Proteomes" id="UP000016566"/>
    </source>
</evidence>
<evidence type="ECO:0000256" key="2">
    <source>
        <dbReference type="ARBA" id="ARBA00023002"/>
    </source>
</evidence>
<dbReference type="InterPro" id="IPR002347">
    <property type="entry name" value="SDR_fam"/>
</dbReference>
<dbReference type="PROSITE" id="PS00061">
    <property type="entry name" value="ADH_SHORT"/>
    <property type="match status" value="1"/>
</dbReference>
<dbReference type="GO" id="GO:0016020">
    <property type="term" value="C:membrane"/>
    <property type="evidence" value="ECO:0007669"/>
    <property type="project" value="TreeGrafter"/>
</dbReference>
<proteinExistence type="inferred from homology"/>
<keyword evidence="2" id="KW-0560">Oxidoreductase</keyword>
<reference evidence="3" key="1">
    <citation type="journal article" date="2013" name="Genome Announc.">
        <title>Draft Genome Sequence of Loktanella cinnabarina LL-001T, Isolated from Deep-Sea Floor Sediment.</title>
        <authorList>
            <person name="Nishi S."/>
            <person name="Tsubouchi T."/>
            <person name="Takaki Y."/>
            <person name="Koyanagi R."/>
            <person name="Satoh N."/>
            <person name="Maruyama T."/>
            <person name="Hatada Y."/>
        </authorList>
    </citation>
    <scope>NUCLEOTIDE SEQUENCE [LARGE SCALE GENOMIC DNA]</scope>
    <source>
        <strain evidence="3">LL-001</strain>
    </source>
</reference>
<dbReference type="eggNOG" id="COG0300">
    <property type="taxonomic scope" value="Bacteria"/>
</dbReference>
<dbReference type="STRING" id="1337093.MBELCI_3356"/>
<dbReference type="InterPro" id="IPR020904">
    <property type="entry name" value="Sc_DH/Rdtase_CS"/>
</dbReference>
<dbReference type="EMBL" id="BATB01000077">
    <property type="protein sequence ID" value="GAD57304.1"/>
    <property type="molecule type" value="Genomic_DNA"/>
</dbReference>
<dbReference type="Pfam" id="PF00106">
    <property type="entry name" value="adh_short"/>
    <property type="match status" value="1"/>
</dbReference>
<dbReference type="InterPro" id="IPR036291">
    <property type="entry name" value="NAD(P)-bd_dom_sf"/>
</dbReference>
<dbReference type="PANTHER" id="PTHR44196:SF2">
    <property type="entry name" value="SHORT-CHAIN DEHYDROGENASE-RELATED"/>
    <property type="match status" value="1"/>
</dbReference>
<organism evidence="3 4">
    <name type="scientific">Limimaricola cinnabarinus LL-001</name>
    <dbReference type="NCBI Taxonomy" id="1337093"/>
    <lineage>
        <taxon>Bacteria</taxon>
        <taxon>Pseudomonadati</taxon>
        <taxon>Pseudomonadota</taxon>
        <taxon>Alphaproteobacteria</taxon>
        <taxon>Rhodobacterales</taxon>
        <taxon>Paracoccaceae</taxon>
        <taxon>Limimaricola</taxon>
    </lineage>
</organism>
<dbReference type="PRINTS" id="PR00081">
    <property type="entry name" value="GDHRDH"/>
</dbReference>
<keyword evidence="4" id="KW-1185">Reference proteome</keyword>